<dbReference type="PANTHER" id="PTHR10039">
    <property type="entry name" value="AMELOGENIN"/>
    <property type="match status" value="1"/>
</dbReference>
<organism evidence="1 2">
    <name type="scientific">Lasiosphaeria miniovina</name>
    <dbReference type="NCBI Taxonomy" id="1954250"/>
    <lineage>
        <taxon>Eukaryota</taxon>
        <taxon>Fungi</taxon>
        <taxon>Dikarya</taxon>
        <taxon>Ascomycota</taxon>
        <taxon>Pezizomycotina</taxon>
        <taxon>Sordariomycetes</taxon>
        <taxon>Sordariomycetidae</taxon>
        <taxon>Sordariales</taxon>
        <taxon>Lasiosphaeriaceae</taxon>
        <taxon>Lasiosphaeria</taxon>
    </lineage>
</organism>
<evidence type="ECO:0000313" key="2">
    <source>
        <dbReference type="Proteomes" id="UP001172101"/>
    </source>
</evidence>
<proteinExistence type="predicted"/>
<dbReference type="Proteomes" id="UP001172101">
    <property type="component" value="Unassembled WGS sequence"/>
</dbReference>
<sequence length="221" mass="24932">MCLIIEALDECVDLTLLVNLVVQTSSTCPSVKWIVSSRNTWSIKERLDADAVKQKARLSLESAEWPVSEAITEYIHIKVEVLAWRDKDDNATWGVVKRCLSENGHGNFLWISLVFQEFENTPRSEVQTKLARLPDTIMGLYRTGMNRLRESNNNKLYRKILAVVSVAENPITLDELAVVVDTLDGLSGHYDALAEITGLCSPFLRLYEYTVSIAHLSAKDF</sequence>
<dbReference type="AlphaFoldDB" id="A0AA40BF28"/>
<dbReference type="PANTHER" id="PTHR10039:SF15">
    <property type="entry name" value="NACHT DOMAIN-CONTAINING PROTEIN"/>
    <property type="match status" value="1"/>
</dbReference>
<evidence type="ECO:0008006" key="3">
    <source>
        <dbReference type="Google" id="ProtNLM"/>
    </source>
</evidence>
<comment type="caution">
    <text evidence="1">The sequence shown here is derived from an EMBL/GenBank/DDBJ whole genome shotgun (WGS) entry which is preliminary data.</text>
</comment>
<protein>
    <recommendedName>
        <fullName evidence="3">NACHT domain-containing protein</fullName>
    </recommendedName>
</protein>
<feature type="non-terminal residue" evidence="1">
    <location>
        <position position="1"/>
    </location>
</feature>
<name>A0AA40BF28_9PEZI</name>
<keyword evidence="2" id="KW-1185">Reference proteome</keyword>
<dbReference type="RefSeq" id="XP_060301959.1">
    <property type="nucleotide sequence ID" value="XM_060446367.1"/>
</dbReference>
<gene>
    <name evidence="1" type="ORF">B0T26DRAFT_758585</name>
</gene>
<dbReference type="GeneID" id="85329637"/>
<evidence type="ECO:0000313" key="1">
    <source>
        <dbReference type="EMBL" id="KAK0733082.1"/>
    </source>
</evidence>
<dbReference type="EMBL" id="JAUIRO010000001">
    <property type="protein sequence ID" value="KAK0733082.1"/>
    <property type="molecule type" value="Genomic_DNA"/>
</dbReference>
<accession>A0AA40BF28</accession>
<reference evidence="1" key="1">
    <citation type="submission" date="2023-06" db="EMBL/GenBank/DDBJ databases">
        <title>Genome-scale phylogeny and comparative genomics of the fungal order Sordariales.</title>
        <authorList>
            <consortium name="Lawrence Berkeley National Laboratory"/>
            <person name="Hensen N."/>
            <person name="Bonometti L."/>
            <person name="Westerberg I."/>
            <person name="Brannstrom I.O."/>
            <person name="Guillou S."/>
            <person name="Cros-Aarteil S."/>
            <person name="Calhoun S."/>
            <person name="Haridas S."/>
            <person name="Kuo A."/>
            <person name="Mondo S."/>
            <person name="Pangilinan J."/>
            <person name="Riley R."/>
            <person name="LaButti K."/>
            <person name="Andreopoulos B."/>
            <person name="Lipzen A."/>
            <person name="Chen C."/>
            <person name="Yanf M."/>
            <person name="Daum C."/>
            <person name="Ng V."/>
            <person name="Clum A."/>
            <person name="Steindorff A."/>
            <person name="Ohm R."/>
            <person name="Martin F."/>
            <person name="Silar P."/>
            <person name="Natvig D."/>
            <person name="Lalanne C."/>
            <person name="Gautier V."/>
            <person name="Ament-velasquez S.L."/>
            <person name="Kruys A."/>
            <person name="Hutchinson M.I."/>
            <person name="Powell A.J."/>
            <person name="Barry K."/>
            <person name="Miller A.N."/>
            <person name="Grigoriev I.V."/>
            <person name="Debuchy R."/>
            <person name="Gladieux P."/>
            <person name="Thoren M.H."/>
            <person name="Johannesson H."/>
        </authorList>
    </citation>
    <scope>NUCLEOTIDE SEQUENCE</scope>
    <source>
        <strain evidence="1">SMH2392-1A</strain>
    </source>
</reference>